<dbReference type="PANTHER" id="PTHR33619">
    <property type="entry name" value="POLYSACCHARIDE EXPORT PROTEIN GFCE-RELATED"/>
    <property type="match status" value="1"/>
</dbReference>
<evidence type="ECO:0000313" key="7">
    <source>
        <dbReference type="Proteomes" id="UP000001660"/>
    </source>
</evidence>
<evidence type="ECO:0000313" key="6">
    <source>
        <dbReference type="EMBL" id="CBK42599.1"/>
    </source>
</evidence>
<gene>
    <name evidence="6" type="ORF">NIDE2899</name>
</gene>
<dbReference type="InterPro" id="IPR003715">
    <property type="entry name" value="Poly_export_N"/>
</dbReference>
<feature type="signal peptide" evidence="3">
    <location>
        <begin position="1"/>
        <end position="22"/>
    </location>
</feature>
<proteinExistence type="predicted"/>
<dbReference type="PANTHER" id="PTHR33619:SF3">
    <property type="entry name" value="POLYSACCHARIDE EXPORT PROTEIN GFCE-RELATED"/>
    <property type="match status" value="1"/>
</dbReference>
<name>D8PH62_9BACT</name>
<dbReference type="Pfam" id="PF10531">
    <property type="entry name" value="SLBB"/>
    <property type="match status" value="1"/>
</dbReference>
<organism evidence="6 7">
    <name type="scientific">Nitrospira defluvii</name>
    <dbReference type="NCBI Taxonomy" id="330214"/>
    <lineage>
        <taxon>Bacteria</taxon>
        <taxon>Pseudomonadati</taxon>
        <taxon>Nitrospirota</taxon>
        <taxon>Nitrospiria</taxon>
        <taxon>Nitrospirales</taxon>
        <taxon>Nitrospiraceae</taxon>
        <taxon>Nitrospira</taxon>
    </lineage>
</organism>
<dbReference type="KEGG" id="nde:NIDE2899"/>
<accession>D8PH62</accession>
<dbReference type="EMBL" id="FP929003">
    <property type="protein sequence ID" value="CBK42599.1"/>
    <property type="molecule type" value="Genomic_DNA"/>
</dbReference>
<feature type="domain" description="Soluble ligand binding" evidence="5">
    <location>
        <begin position="141"/>
        <end position="190"/>
    </location>
</feature>
<dbReference type="OrthoDB" id="197007at2"/>
<dbReference type="Gene3D" id="3.30.1950.10">
    <property type="entry name" value="wza like domain"/>
    <property type="match status" value="1"/>
</dbReference>
<dbReference type="InterPro" id="IPR049712">
    <property type="entry name" value="Poly_export"/>
</dbReference>
<feature type="compositionally biased region" description="Low complexity" evidence="2">
    <location>
        <begin position="36"/>
        <end position="45"/>
    </location>
</feature>
<dbReference type="Pfam" id="PF02563">
    <property type="entry name" value="Poly_export"/>
    <property type="match status" value="1"/>
</dbReference>
<dbReference type="Proteomes" id="UP000001660">
    <property type="component" value="Chromosome"/>
</dbReference>
<keyword evidence="7" id="KW-1185">Reference proteome</keyword>
<feature type="domain" description="Polysaccharide export protein N-terminal" evidence="4">
    <location>
        <begin position="60"/>
        <end position="133"/>
    </location>
</feature>
<dbReference type="Gene3D" id="3.10.560.10">
    <property type="entry name" value="Outer membrane lipoprotein wza domain like"/>
    <property type="match status" value="1"/>
</dbReference>
<evidence type="ECO:0000259" key="5">
    <source>
        <dbReference type="Pfam" id="PF10531"/>
    </source>
</evidence>
<dbReference type="eggNOG" id="COG1596">
    <property type="taxonomic scope" value="Bacteria"/>
</dbReference>
<evidence type="ECO:0000256" key="1">
    <source>
        <dbReference type="ARBA" id="ARBA00022729"/>
    </source>
</evidence>
<dbReference type="AlphaFoldDB" id="D8PH62"/>
<keyword evidence="1 3" id="KW-0732">Signal</keyword>
<feature type="region of interest" description="Disordered" evidence="2">
    <location>
        <begin position="36"/>
        <end position="58"/>
    </location>
</feature>
<dbReference type="GO" id="GO:0015159">
    <property type="term" value="F:polysaccharide transmembrane transporter activity"/>
    <property type="evidence" value="ECO:0007669"/>
    <property type="project" value="InterPro"/>
</dbReference>
<dbReference type="InterPro" id="IPR019554">
    <property type="entry name" value="Soluble_ligand-bd"/>
</dbReference>
<feature type="chain" id="PRO_5003119952" evidence="3">
    <location>
        <begin position="23"/>
        <end position="233"/>
    </location>
</feature>
<evidence type="ECO:0000256" key="2">
    <source>
        <dbReference type="SAM" id="MobiDB-lite"/>
    </source>
</evidence>
<dbReference type="STRING" id="330214.NIDE2899"/>
<reference evidence="6 7" key="1">
    <citation type="journal article" date="2010" name="Proc. Natl. Acad. Sci. U.S.A.">
        <title>A Nitrospira metagenome illuminates the physiology and evolution of globally important nitrite-oxidizing bacteria.</title>
        <authorList>
            <person name="Lucker S."/>
            <person name="Wagner M."/>
            <person name="Maixner F."/>
            <person name="Pelletier E."/>
            <person name="Koch H."/>
            <person name="Vacherie B."/>
            <person name="Rattei T."/>
            <person name="Sinninghe Damste J."/>
            <person name="Spieck E."/>
            <person name="Le Paslier D."/>
            <person name="Daims H."/>
        </authorList>
    </citation>
    <scope>NUCLEOTIDE SEQUENCE [LARGE SCALE GENOMIC DNA]</scope>
</reference>
<dbReference type="HOGENOM" id="CLU_038343_3_2_0"/>
<evidence type="ECO:0000256" key="3">
    <source>
        <dbReference type="SAM" id="SignalP"/>
    </source>
</evidence>
<evidence type="ECO:0000259" key="4">
    <source>
        <dbReference type="Pfam" id="PF02563"/>
    </source>
</evidence>
<sequence>MNGKALLSGIVLVGNVIGVAHAGQFDQAPKMTLVAGSSPGASSSGVRHGGEGAEKSSLTVTPDYIMGPEDVLEITVWKNADLSKQVQVRPDGRISLPLIGDVSAVGRTAAQLTEEISARLKSYMENPTVSILVREVNSYQIYVLGEVNAPGKYPLKSKTTLLQAITIAHGFTQVAARNKIVVFRFGKDGEGLNKIKASYDDIVLRDGSDQNIELKPGDQIVVPSETMVVLPSR</sequence>
<protein>
    <submittedName>
        <fullName evidence="6">Putative Polysaccharide export protein</fullName>
    </submittedName>
</protein>